<sequence length="74" mass="7675">MNVLRTTGFVVSPTTANHTIAGLIIAAPTGYAGRLTAASPNSAGHIAFPVLAALLPSKKYVKNARKPLKYLITG</sequence>
<dbReference type="EMBL" id="AP018449">
    <property type="protein sequence ID" value="BBB92084.1"/>
    <property type="molecule type" value="Genomic_DNA"/>
</dbReference>
<evidence type="ECO:0000313" key="2">
    <source>
        <dbReference type="Proteomes" id="UP000276437"/>
    </source>
</evidence>
<dbReference type="RefSeq" id="WP_126309026.1">
    <property type="nucleotide sequence ID" value="NZ_AP018449.1"/>
</dbReference>
<evidence type="ECO:0000313" key="1">
    <source>
        <dbReference type="EMBL" id="BBB92084.1"/>
    </source>
</evidence>
<dbReference type="Proteomes" id="UP000276437">
    <property type="component" value="Chromosome"/>
</dbReference>
<reference evidence="1 2" key="1">
    <citation type="journal article" date="2018" name="Int. J. Syst. Evol. Microbiol.">
        <title>Methylomusa anaerophila gen. nov., sp. nov., an anaerobic methanol-utilizing bacterium isolated from a microbial fuel cell.</title>
        <authorList>
            <person name="Amano N."/>
            <person name="Yamamuro A."/>
            <person name="Miyahara M."/>
            <person name="Kouzuma A."/>
            <person name="Abe T."/>
            <person name="Watanabe K."/>
        </authorList>
    </citation>
    <scope>NUCLEOTIDE SEQUENCE [LARGE SCALE GENOMIC DNA]</scope>
    <source>
        <strain evidence="1 2">MMFC1</strain>
    </source>
</reference>
<organism evidence="1 2">
    <name type="scientific">Methylomusa anaerophila</name>
    <dbReference type="NCBI Taxonomy" id="1930071"/>
    <lineage>
        <taxon>Bacteria</taxon>
        <taxon>Bacillati</taxon>
        <taxon>Bacillota</taxon>
        <taxon>Negativicutes</taxon>
        <taxon>Selenomonadales</taxon>
        <taxon>Sporomusaceae</taxon>
        <taxon>Methylomusa</taxon>
    </lineage>
</organism>
<proteinExistence type="predicted"/>
<gene>
    <name evidence="1" type="ORF">MAMMFC1_02769</name>
</gene>
<name>A0A348ALY6_9FIRM</name>
<keyword evidence="2" id="KW-1185">Reference proteome</keyword>
<dbReference type="AlphaFoldDB" id="A0A348ALY6"/>
<accession>A0A348ALY6</accession>
<protein>
    <submittedName>
        <fullName evidence="1">Uncharacterized protein</fullName>
    </submittedName>
</protein>
<dbReference type="KEGG" id="mana:MAMMFC1_02769"/>